<protein>
    <recommendedName>
        <fullName evidence="4">Lipoprotein</fullName>
    </recommendedName>
</protein>
<evidence type="ECO:0000313" key="2">
    <source>
        <dbReference type="EMBL" id="RXR29540.1"/>
    </source>
</evidence>
<dbReference type="AlphaFoldDB" id="A0A4Q1KJK9"/>
<sequence length="113" mass="12016">MQLRLKKHFFALGCLAALAACVSPETNIRRGLVDAGLNAAMAQCMAKPMAQQLSTQQLLKLRSFSKSKERNPGNVRQGSLSLGDVVNGMYALNDPEIVAIVAAAALQCTLSAK</sequence>
<gene>
    <name evidence="2" type="ORF">EQG66_06210</name>
</gene>
<feature type="chain" id="PRO_5020263242" description="Lipoprotein" evidence="1">
    <location>
        <begin position="20"/>
        <end position="113"/>
    </location>
</feature>
<dbReference type="RefSeq" id="WP_129403730.1">
    <property type="nucleotide sequence ID" value="NZ_SBKP01000004.1"/>
</dbReference>
<feature type="signal peptide" evidence="1">
    <location>
        <begin position="1"/>
        <end position="19"/>
    </location>
</feature>
<keyword evidence="3" id="KW-1185">Reference proteome</keyword>
<evidence type="ECO:0000256" key="1">
    <source>
        <dbReference type="SAM" id="SignalP"/>
    </source>
</evidence>
<comment type="caution">
    <text evidence="2">The sequence shown here is derived from an EMBL/GenBank/DDBJ whole genome shotgun (WGS) entry which is preliminary data.</text>
</comment>
<dbReference type="EMBL" id="SBKP01000004">
    <property type="protein sequence ID" value="RXR29540.1"/>
    <property type="molecule type" value="Genomic_DNA"/>
</dbReference>
<evidence type="ECO:0000313" key="3">
    <source>
        <dbReference type="Proteomes" id="UP000290958"/>
    </source>
</evidence>
<organism evidence="2 3">
    <name type="scientific">Sphingobium fluviale</name>
    <dbReference type="NCBI Taxonomy" id="2506423"/>
    <lineage>
        <taxon>Bacteria</taxon>
        <taxon>Pseudomonadati</taxon>
        <taxon>Pseudomonadota</taxon>
        <taxon>Alphaproteobacteria</taxon>
        <taxon>Sphingomonadales</taxon>
        <taxon>Sphingomonadaceae</taxon>
        <taxon>Sphingobium</taxon>
    </lineage>
</organism>
<keyword evidence="1" id="KW-0732">Signal</keyword>
<proteinExistence type="predicted"/>
<dbReference type="PROSITE" id="PS51257">
    <property type="entry name" value="PROKAR_LIPOPROTEIN"/>
    <property type="match status" value="1"/>
</dbReference>
<dbReference type="Proteomes" id="UP000290958">
    <property type="component" value="Unassembled WGS sequence"/>
</dbReference>
<reference evidence="3" key="1">
    <citation type="submission" date="2019-01" db="EMBL/GenBank/DDBJ databases">
        <title>Cytophagaceae bacterium strain CAR-16.</title>
        <authorList>
            <person name="Chen W.-M."/>
        </authorList>
    </citation>
    <scope>NUCLEOTIDE SEQUENCE [LARGE SCALE GENOMIC DNA]</scope>
    <source>
        <strain evidence="3">CHR27</strain>
    </source>
</reference>
<evidence type="ECO:0008006" key="4">
    <source>
        <dbReference type="Google" id="ProtNLM"/>
    </source>
</evidence>
<accession>A0A4Q1KJK9</accession>
<name>A0A4Q1KJK9_9SPHN</name>
<dbReference type="OrthoDB" id="7409816at2"/>